<dbReference type="Proteomes" id="UP000275394">
    <property type="component" value="Unassembled WGS sequence"/>
</dbReference>
<dbReference type="RefSeq" id="WP_123711152.1">
    <property type="nucleotide sequence ID" value="NZ_RKHR01000003.1"/>
</dbReference>
<gene>
    <name evidence="2" type="ORF">EDC56_0755</name>
</gene>
<comment type="caution">
    <text evidence="2">The sequence shown here is derived from an EMBL/GenBank/DDBJ whole genome shotgun (WGS) entry which is preliminary data.</text>
</comment>
<organism evidence="2 3">
    <name type="scientific">Sinobacterium caligoides</name>
    <dbReference type="NCBI Taxonomy" id="933926"/>
    <lineage>
        <taxon>Bacteria</taxon>
        <taxon>Pseudomonadati</taxon>
        <taxon>Pseudomonadota</taxon>
        <taxon>Gammaproteobacteria</taxon>
        <taxon>Cellvibrionales</taxon>
        <taxon>Spongiibacteraceae</taxon>
        <taxon>Sinobacterium</taxon>
    </lineage>
</organism>
<accession>A0A3N2E0X4</accession>
<sequence>MANKKISLHDLVESIMNAVTDTQDKIERQTMDNIQEWFDEDGRPKMVKFKIPSLHPEDIAKRAEGEIVDRELEMPLLTLMQNNPIKIKKLISKFQVDLSGIETVDTRESQATMSEEGSGLYADRGDKPPMGSGDIKRKRKILSADVLGASLFSKQGRQQASIEIEFESGEPTEGYLRLQNELLRLI</sequence>
<proteinExistence type="predicted"/>
<protein>
    <submittedName>
        <fullName evidence="2">Uncharacterized protein DUF2589</fullName>
    </submittedName>
</protein>
<name>A0A3N2E0X4_9GAMM</name>
<dbReference type="AlphaFoldDB" id="A0A3N2E0X4"/>
<reference evidence="2 3" key="1">
    <citation type="submission" date="2018-11" db="EMBL/GenBank/DDBJ databases">
        <title>Genomic Encyclopedia of Type Strains, Phase IV (KMG-IV): sequencing the most valuable type-strain genomes for metagenomic binning, comparative biology and taxonomic classification.</title>
        <authorList>
            <person name="Goeker M."/>
        </authorList>
    </citation>
    <scope>NUCLEOTIDE SEQUENCE [LARGE SCALE GENOMIC DNA]</scope>
    <source>
        <strain evidence="2 3">DSM 100316</strain>
    </source>
</reference>
<keyword evidence="3" id="KW-1185">Reference proteome</keyword>
<dbReference type="OrthoDB" id="2381442at2"/>
<dbReference type="InterPro" id="IPR024510">
    <property type="entry name" value="DUF2589"/>
</dbReference>
<evidence type="ECO:0000313" key="3">
    <source>
        <dbReference type="Proteomes" id="UP000275394"/>
    </source>
</evidence>
<evidence type="ECO:0000256" key="1">
    <source>
        <dbReference type="SAM" id="MobiDB-lite"/>
    </source>
</evidence>
<feature type="region of interest" description="Disordered" evidence="1">
    <location>
        <begin position="107"/>
        <end position="135"/>
    </location>
</feature>
<evidence type="ECO:0000313" key="2">
    <source>
        <dbReference type="EMBL" id="ROS05225.1"/>
    </source>
</evidence>
<dbReference type="Pfam" id="PF11655">
    <property type="entry name" value="DUF2589"/>
    <property type="match status" value="1"/>
</dbReference>
<dbReference type="EMBL" id="RKHR01000003">
    <property type="protein sequence ID" value="ROS05225.1"/>
    <property type="molecule type" value="Genomic_DNA"/>
</dbReference>